<dbReference type="EMBL" id="VSRR010016796">
    <property type="protein sequence ID" value="MPC59703.1"/>
    <property type="molecule type" value="Genomic_DNA"/>
</dbReference>
<organism evidence="1 2">
    <name type="scientific">Portunus trituberculatus</name>
    <name type="common">Swimming crab</name>
    <name type="synonym">Neptunus trituberculatus</name>
    <dbReference type="NCBI Taxonomy" id="210409"/>
    <lineage>
        <taxon>Eukaryota</taxon>
        <taxon>Metazoa</taxon>
        <taxon>Ecdysozoa</taxon>
        <taxon>Arthropoda</taxon>
        <taxon>Crustacea</taxon>
        <taxon>Multicrustacea</taxon>
        <taxon>Malacostraca</taxon>
        <taxon>Eumalacostraca</taxon>
        <taxon>Eucarida</taxon>
        <taxon>Decapoda</taxon>
        <taxon>Pleocyemata</taxon>
        <taxon>Brachyura</taxon>
        <taxon>Eubrachyura</taxon>
        <taxon>Portunoidea</taxon>
        <taxon>Portunidae</taxon>
        <taxon>Portuninae</taxon>
        <taxon>Portunus</taxon>
    </lineage>
</organism>
<name>A0A5B7GQ49_PORTR</name>
<reference evidence="1 2" key="1">
    <citation type="submission" date="2019-05" db="EMBL/GenBank/DDBJ databases">
        <title>Another draft genome of Portunus trituberculatus and its Hox gene families provides insights of decapod evolution.</title>
        <authorList>
            <person name="Jeong J.-H."/>
            <person name="Song I."/>
            <person name="Kim S."/>
            <person name="Choi T."/>
            <person name="Kim D."/>
            <person name="Ryu S."/>
            <person name="Kim W."/>
        </authorList>
    </citation>
    <scope>NUCLEOTIDE SEQUENCE [LARGE SCALE GENOMIC DNA]</scope>
    <source>
        <tissue evidence="1">Muscle</tissue>
    </source>
</reference>
<keyword evidence="2" id="KW-1185">Reference proteome</keyword>
<comment type="caution">
    <text evidence="1">The sequence shown here is derived from an EMBL/GenBank/DDBJ whole genome shotgun (WGS) entry which is preliminary data.</text>
</comment>
<accession>A0A5B7GQ49</accession>
<evidence type="ECO:0000313" key="2">
    <source>
        <dbReference type="Proteomes" id="UP000324222"/>
    </source>
</evidence>
<evidence type="ECO:0000313" key="1">
    <source>
        <dbReference type="EMBL" id="MPC59703.1"/>
    </source>
</evidence>
<protein>
    <submittedName>
        <fullName evidence="1">Uncharacterized protein</fullName>
    </submittedName>
</protein>
<gene>
    <name evidence="1" type="ORF">E2C01_053730</name>
</gene>
<proteinExistence type="predicted"/>
<sequence>MLWSHTRKIAGGSLVLHYFQYGNQGKKIGSQRKENQKDDAEKDEEEGKWSWWEEKKRHYYYLHHLETADVSE</sequence>
<dbReference type="AlphaFoldDB" id="A0A5B7GQ49"/>
<dbReference type="Proteomes" id="UP000324222">
    <property type="component" value="Unassembled WGS sequence"/>
</dbReference>